<dbReference type="InterPro" id="IPR044730">
    <property type="entry name" value="RNase_H-like_dom_plant"/>
</dbReference>
<evidence type="ECO:0000259" key="2">
    <source>
        <dbReference type="Pfam" id="PF13456"/>
    </source>
</evidence>
<protein>
    <submittedName>
        <fullName evidence="3">Reverse transcriptase</fullName>
    </submittedName>
</protein>
<dbReference type="GO" id="GO:0003676">
    <property type="term" value="F:nucleic acid binding"/>
    <property type="evidence" value="ECO:0007669"/>
    <property type="project" value="InterPro"/>
</dbReference>
<evidence type="ECO:0000313" key="4">
    <source>
        <dbReference type="Proteomes" id="UP000634136"/>
    </source>
</evidence>
<feature type="domain" description="Endonuclease/exonuclease/phosphatase" evidence="1">
    <location>
        <begin position="2"/>
        <end position="204"/>
    </location>
</feature>
<evidence type="ECO:0000259" key="1">
    <source>
        <dbReference type="Pfam" id="PF03372"/>
    </source>
</evidence>
<sequence length="993" mass="113634">MVRKLKPALVFIMETKNQRRRIQWLKNRCFREAEEFYVDPIGRAGGLGVWWSQELDVTILQYSKNFIHMIVFSRSLKMDSYVTLVYGPPKEQDRSAVWNKICSFAPKDDVAWICLGDFNDLSSPNEKFGGRMRSVGGLLQFQKFISDCNLMDLKFSGSKFTWNNRQLGQDHIKERIDRALCNVAFRERYEKAQVVHLETVGSDHCPLLVHFEFSDKRTPREFKFEQMWIEHPGFKQIVKDAWEAEETEDNIALEVFLKNLNRCKQSLINWSRKEFPNNAKLIESLKRDIQGCYEGEMNLEKRERIKELSLNLEEVWKREEQFWAQRARVNWLKSGDRNTRFFHSSTIRRRQKNKVLKLKTDDDRWIEDEEAIGECFKSFYVGLFKSEGDRDLSTALQFVNSTVSDEDNELLLSPVSTEEVKSAVFGLGDLKAPGPDGFSGIFYQRSWDDVKNSLFKMRAANNELKGFKLARQCPWLTHAFFADDAMFFLKASRQNCEVMKDILNSYCEASGQLANLDKSCIFFSENIPPGIRDEVCEVFGIDVASNPGKYLGLPVMWGRSKREALGFIRSKIQRKIKGWKQNLLSQAGREGQKNEEGKIHWLAWDKLTKAKKEGGMGFRDFECFNLAMLAKQGWRLLTNPEEMWAKIIKGVYFPNCDFLNARKGPRASWAWSSLLEGREVLLEGLCWRVGNGDSISFWNDPWVKDLKDFKISSLSTNETQRNMKVSDFIVGGLWDIAKLRSVVSEEEVQAVLKIPLARSGCADKLVWSKTRCGSYVVKSGYYTASEKKKVKVSLGPSSSYRAPASLWKHIWDVKAVPKFNMESCARMEDWCDSLFTGKACMDDREVSLACSICWQIWKGRCKVAFQMESPGPFFNATTASSLVAEFWKSKVGVDSTTTTLDTGGSREKVRWSKPAVGVLKVNTDGAFSASNKCAGFGVVFRDHNGSVINGVSSSCLAPSAECVEALALREGLMFALERNYLNILHVLCILFIH</sequence>
<dbReference type="Pfam" id="PF03372">
    <property type="entry name" value="Exo_endo_phos"/>
    <property type="match status" value="1"/>
</dbReference>
<dbReference type="OrthoDB" id="1739787at2759"/>
<keyword evidence="3" id="KW-0548">Nucleotidyltransferase</keyword>
<keyword evidence="3" id="KW-0808">Transferase</keyword>
<feature type="domain" description="RNase H type-1" evidence="2">
    <location>
        <begin position="922"/>
        <end position="983"/>
    </location>
</feature>
<accession>A0A834TIT6</accession>
<dbReference type="InterPro" id="IPR002156">
    <property type="entry name" value="RNaseH_domain"/>
</dbReference>
<name>A0A834TIT6_9FABA</name>
<dbReference type="AlphaFoldDB" id="A0A834TIT6"/>
<keyword evidence="3" id="KW-0695">RNA-directed DNA polymerase</keyword>
<dbReference type="SUPFAM" id="SSF53098">
    <property type="entry name" value="Ribonuclease H-like"/>
    <property type="match status" value="1"/>
</dbReference>
<dbReference type="Proteomes" id="UP000634136">
    <property type="component" value="Unassembled WGS sequence"/>
</dbReference>
<comment type="caution">
    <text evidence="3">The sequence shown here is derived from an EMBL/GenBank/DDBJ whole genome shotgun (WGS) entry which is preliminary data.</text>
</comment>
<evidence type="ECO:0000313" key="3">
    <source>
        <dbReference type="EMBL" id="KAF7822570.1"/>
    </source>
</evidence>
<dbReference type="EMBL" id="JAAIUW010000007">
    <property type="protein sequence ID" value="KAF7822570.1"/>
    <property type="molecule type" value="Genomic_DNA"/>
</dbReference>
<dbReference type="SUPFAM" id="SSF56219">
    <property type="entry name" value="DNase I-like"/>
    <property type="match status" value="1"/>
</dbReference>
<proteinExistence type="predicted"/>
<dbReference type="InterPro" id="IPR036691">
    <property type="entry name" value="Endo/exonu/phosph_ase_sf"/>
</dbReference>
<dbReference type="GO" id="GO:0003964">
    <property type="term" value="F:RNA-directed DNA polymerase activity"/>
    <property type="evidence" value="ECO:0007669"/>
    <property type="project" value="UniProtKB-KW"/>
</dbReference>
<dbReference type="PANTHER" id="PTHR33116">
    <property type="entry name" value="REVERSE TRANSCRIPTASE ZINC-BINDING DOMAIN-CONTAINING PROTEIN-RELATED-RELATED"/>
    <property type="match status" value="1"/>
</dbReference>
<dbReference type="Pfam" id="PF13456">
    <property type="entry name" value="RVT_3"/>
    <property type="match status" value="1"/>
</dbReference>
<reference evidence="3" key="1">
    <citation type="submission" date="2020-09" db="EMBL/GenBank/DDBJ databases">
        <title>Genome-Enabled Discovery of Anthraquinone Biosynthesis in Senna tora.</title>
        <authorList>
            <person name="Kang S.-H."/>
            <person name="Pandey R.P."/>
            <person name="Lee C.-M."/>
            <person name="Sim J.-S."/>
            <person name="Jeong J.-T."/>
            <person name="Choi B.-S."/>
            <person name="Jung M."/>
            <person name="Ginzburg D."/>
            <person name="Zhao K."/>
            <person name="Won S.Y."/>
            <person name="Oh T.-J."/>
            <person name="Yu Y."/>
            <person name="Kim N.-H."/>
            <person name="Lee O.R."/>
            <person name="Lee T.-H."/>
            <person name="Bashyal P."/>
            <person name="Kim T.-S."/>
            <person name="Lee W.-H."/>
            <person name="Kawkins C."/>
            <person name="Kim C.-K."/>
            <person name="Kim J.S."/>
            <person name="Ahn B.O."/>
            <person name="Rhee S.Y."/>
            <person name="Sohng J.K."/>
        </authorList>
    </citation>
    <scope>NUCLEOTIDE SEQUENCE</scope>
    <source>
        <tissue evidence="3">Leaf</tissue>
    </source>
</reference>
<dbReference type="Gene3D" id="3.30.420.10">
    <property type="entry name" value="Ribonuclease H-like superfamily/Ribonuclease H"/>
    <property type="match status" value="1"/>
</dbReference>
<dbReference type="CDD" id="cd06222">
    <property type="entry name" value="RNase_H_like"/>
    <property type="match status" value="1"/>
</dbReference>
<dbReference type="PANTHER" id="PTHR33116:SF86">
    <property type="entry name" value="REVERSE TRANSCRIPTASE DOMAIN-CONTAINING PROTEIN"/>
    <property type="match status" value="1"/>
</dbReference>
<keyword evidence="4" id="KW-1185">Reference proteome</keyword>
<dbReference type="InterPro" id="IPR012337">
    <property type="entry name" value="RNaseH-like_sf"/>
</dbReference>
<dbReference type="Gene3D" id="3.60.10.10">
    <property type="entry name" value="Endonuclease/exonuclease/phosphatase"/>
    <property type="match status" value="1"/>
</dbReference>
<organism evidence="3 4">
    <name type="scientific">Senna tora</name>
    <dbReference type="NCBI Taxonomy" id="362788"/>
    <lineage>
        <taxon>Eukaryota</taxon>
        <taxon>Viridiplantae</taxon>
        <taxon>Streptophyta</taxon>
        <taxon>Embryophyta</taxon>
        <taxon>Tracheophyta</taxon>
        <taxon>Spermatophyta</taxon>
        <taxon>Magnoliopsida</taxon>
        <taxon>eudicotyledons</taxon>
        <taxon>Gunneridae</taxon>
        <taxon>Pentapetalae</taxon>
        <taxon>rosids</taxon>
        <taxon>fabids</taxon>
        <taxon>Fabales</taxon>
        <taxon>Fabaceae</taxon>
        <taxon>Caesalpinioideae</taxon>
        <taxon>Cassia clade</taxon>
        <taxon>Senna</taxon>
    </lineage>
</organism>
<gene>
    <name evidence="3" type="ORF">G2W53_020714</name>
</gene>
<dbReference type="GO" id="GO:0004523">
    <property type="term" value="F:RNA-DNA hybrid ribonuclease activity"/>
    <property type="evidence" value="ECO:0007669"/>
    <property type="project" value="InterPro"/>
</dbReference>
<dbReference type="InterPro" id="IPR005135">
    <property type="entry name" value="Endo/exonuclease/phosphatase"/>
</dbReference>
<dbReference type="InterPro" id="IPR036397">
    <property type="entry name" value="RNaseH_sf"/>
</dbReference>